<organism evidence="1 2">
    <name type="scientific">Jeotgalibacillus soli</name>
    <dbReference type="NCBI Taxonomy" id="889306"/>
    <lineage>
        <taxon>Bacteria</taxon>
        <taxon>Bacillati</taxon>
        <taxon>Bacillota</taxon>
        <taxon>Bacilli</taxon>
        <taxon>Bacillales</taxon>
        <taxon>Caryophanaceae</taxon>
        <taxon>Jeotgalibacillus</taxon>
    </lineage>
</organism>
<name>A0A0C2RTL8_9BACL</name>
<dbReference type="Pfam" id="PF06240">
    <property type="entry name" value="COXG"/>
    <property type="match status" value="1"/>
</dbReference>
<dbReference type="CDD" id="cd05018">
    <property type="entry name" value="CoxG"/>
    <property type="match status" value="1"/>
</dbReference>
<dbReference type="PANTHER" id="PTHR38588">
    <property type="entry name" value="BLL0334 PROTEIN"/>
    <property type="match status" value="1"/>
</dbReference>
<dbReference type="RefSeq" id="WP_041089343.1">
    <property type="nucleotide sequence ID" value="NZ_JXRP01000018.1"/>
</dbReference>
<dbReference type="InterPro" id="IPR010419">
    <property type="entry name" value="CO_DH_gsu"/>
</dbReference>
<dbReference type="EMBL" id="JXRP01000018">
    <property type="protein sequence ID" value="KIL45069.1"/>
    <property type="molecule type" value="Genomic_DNA"/>
</dbReference>
<dbReference type="Gene3D" id="3.30.530.20">
    <property type="match status" value="1"/>
</dbReference>
<sequence>MDGKGKITLEAGIERAWDVLLDPNVLEKCITGCKKLEPIGDNKYKADLAVGIAAVKGKYDSTIEIADIEKPNHYKLIVQGEGGPGNVEATGTIDLTPIDENTTELSYSYEAEVGGKVAMIGQRMLGGVAKLIIQDFFKKLGKELKRNEMSA</sequence>
<proteinExistence type="predicted"/>
<gene>
    <name evidence="1" type="ORF">KP78_26130</name>
</gene>
<comment type="caution">
    <text evidence="1">The sequence shown here is derived from an EMBL/GenBank/DDBJ whole genome shotgun (WGS) entry which is preliminary data.</text>
</comment>
<dbReference type="Proteomes" id="UP000031938">
    <property type="component" value="Unassembled WGS sequence"/>
</dbReference>
<accession>A0A0C2RTL8</accession>
<dbReference type="PATRIC" id="fig|889306.3.peg.2626"/>
<keyword evidence="2" id="KW-1185">Reference proteome</keyword>
<protein>
    <submittedName>
        <fullName evidence="1">Carbon monoxide dehydrogenase subunit G</fullName>
    </submittedName>
</protein>
<dbReference type="OrthoDB" id="9787428at2"/>
<evidence type="ECO:0000313" key="1">
    <source>
        <dbReference type="EMBL" id="KIL45069.1"/>
    </source>
</evidence>
<dbReference type="AlphaFoldDB" id="A0A0C2RTL8"/>
<dbReference type="PANTHER" id="PTHR38588:SF1">
    <property type="entry name" value="BLL0334 PROTEIN"/>
    <property type="match status" value="1"/>
</dbReference>
<dbReference type="STRING" id="889306.KP78_26130"/>
<evidence type="ECO:0000313" key="2">
    <source>
        <dbReference type="Proteomes" id="UP000031938"/>
    </source>
</evidence>
<dbReference type="SUPFAM" id="SSF55961">
    <property type="entry name" value="Bet v1-like"/>
    <property type="match status" value="1"/>
</dbReference>
<dbReference type="InterPro" id="IPR023393">
    <property type="entry name" value="START-like_dom_sf"/>
</dbReference>
<reference evidence="1 2" key="1">
    <citation type="submission" date="2015-01" db="EMBL/GenBank/DDBJ databases">
        <title>Genome sequencing of Jeotgalibacillus soli.</title>
        <authorList>
            <person name="Goh K.M."/>
            <person name="Chan K.-G."/>
            <person name="Yaakop A.S."/>
            <person name="Ee R."/>
            <person name="Gan H.M."/>
            <person name="Chan C.S."/>
        </authorList>
    </citation>
    <scope>NUCLEOTIDE SEQUENCE [LARGE SCALE GENOMIC DNA]</scope>
    <source>
        <strain evidence="1 2">P9</strain>
    </source>
</reference>